<protein>
    <submittedName>
        <fullName evidence="2">Uncharacterized protein</fullName>
    </submittedName>
</protein>
<dbReference type="AlphaFoldDB" id="A0A6J4HUC2"/>
<gene>
    <name evidence="2" type="ORF">AVDCRST_MAG08-1219</name>
</gene>
<evidence type="ECO:0000313" key="2">
    <source>
        <dbReference type="EMBL" id="CAA9232895.1"/>
    </source>
</evidence>
<organism evidence="2">
    <name type="scientific">uncultured Acetobacteraceae bacterium</name>
    <dbReference type="NCBI Taxonomy" id="169975"/>
    <lineage>
        <taxon>Bacteria</taxon>
        <taxon>Pseudomonadati</taxon>
        <taxon>Pseudomonadota</taxon>
        <taxon>Alphaproteobacteria</taxon>
        <taxon>Acetobacterales</taxon>
        <taxon>Acetobacteraceae</taxon>
        <taxon>environmental samples</taxon>
    </lineage>
</organism>
<dbReference type="EMBL" id="CADCTG010000118">
    <property type="protein sequence ID" value="CAA9232895.1"/>
    <property type="molecule type" value="Genomic_DNA"/>
</dbReference>
<accession>A0A6J4HUC2</accession>
<evidence type="ECO:0000256" key="1">
    <source>
        <dbReference type="SAM" id="MobiDB-lite"/>
    </source>
</evidence>
<reference evidence="2" key="1">
    <citation type="submission" date="2020-02" db="EMBL/GenBank/DDBJ databases">
        <authorList>
            <person name="Meier V. D."/>
        </authorList>
    </citation>
    <scope>NUCLEOTIDE SEQUENCE</scope>
    <source>
        <strain evidence="2">AVDCRST_MAG08</strain>
    </source>
</reference>
<proteinExistence type="predicted"/>
<sequence length="46" mass="4800">GAFPVSSRATASARRARTGAAVPRLGEPTCVPIRAVRRHNAQTATL</sequence>
<feature type="non-terminal residue" evidence="2">
    <location>
        <position position="1"/>
    </location>
</feature>
<feature type="region of interest" description="Disordered" evidence="1">
    <location>
        <begin position="1"/>
        <end position="20"/>
    </location>
</feature>
<name>A0A6J4HUC2_9PROT</name>
<feature type="non-terminal residue" evidence="2">
    <location>
        <position position="46"/>
    </location>
</feature>